<dbReference type="Proteomes" id="UP001157502">
    <property type="component" value="Chromosome 23"/>
</dbReference>
<dbReference type="EMBL" id="CM055750">
    <property type="protein sequence ID" value="KAJ7993744.1"/>
    <property type="molecule type" value="Genomic_DNA"/>
</dbReference>
<proteinExistence type="predicted"/>
<organism evidence="1 2">
    <name type="scientific">Dallia pectoralis</name>
    <name type="common">Alaska blackfish</name>
    <dbReference type="NCBI Taxonomy" id="75939"/>
    <lineage>
        <taxon>Eukaryota</taxon>
        <taxon>Metazoa</taxon>
        <taxon>Chordata</taxon>
        <taxon>Craniata</taxon>
        <taxon>Vertebrata</taxon>
        <taxon>Euteleostomi</taxon>
        <taxon>Actinopterygii</taxon>
        <taxon>Neopterygii</taxon>
        <taxon>Teleostei</taxon>
        <taxon>Protacanthopterygii</taxon>
        <taxon>Esociformes</taxon>
        <taxon>Umbridae</taxon>
        <taxon>Dallia</taxon>
    </lineage>
</organism>
<evidence type="ECO:0000313" key="2">
    <source>
        <dbReference type="Proteomes" id="UP001157502"/>
    </source>
</evidence>
<gene>
    <name evidence="1" type="ORF">DPEC_G00257860</name>
</gene>
<reference evidence="1" key="1">
    <citation type="submission" date="2021-05" db="EMBL/GenBank/DDBJ databases">
        <authorList>
            <person name="Pan Q."/>
            <person name="Jouanno E."/>
            <person name="Zahm M."/>
            <person name="Klopp C."/>
            <person name="Cabau C."/>
            <person name="Louis A."/>
            <person name="Berthelot C."/>
            <person name="Parey E."/>
            <person name="Roest Crollius H."/>
            <person name="Montfort J."/>
            <person name="Robinson-Rechavi M."/>
            <person name="Bouchez O."/>
            <person name="Lampietro C."/>
            <person name="Lopez Roques C."/>
            <person name="Donnadieu C."/>
            <person name="Postlethwait J."/>
            <person name="Bobe J."/>
            <person name="Dillon D."/>
            <person name="Chandos A."/>
            <person name="von Hippel F."/>
            <person name="Guiguen Y."/>
        </authorList>
    </citation>
    <scope>NUCLEOTIDE SEQUENCE</scope>
    <source>
        <strain evidence="1">YG-Jan2019</strain>
    </source>
</reference>
<evidence type="ECO:0000313" key="1">
    <source>
        <dbReference type="EMBL" id="KAJ7993744.1"/>
    </source>
</evidence>
<comment type="caution">
    <text evidence="1">The sequence shown here is derived from an EMBL/GenBank/DDBJ whole genome shotgun (WGS) entry which is preliminary data.</text>
</comment>
<sequence length="284" mass="32603">MEDSSTTPDYFYDEDVMTSDATAVNKMRTGFAFMYVAVYSITILLGVLFNLLNINMARKYESTLKVKRFLLGLAVTHLLLCLFIPLYIISAWEDFNWRFELEVCKLGSYVRAVNMFSVSMMITFWNIKNCREFPRFTVLLSWIIGAILSVPSLLYREVQTTAGRSCCLDKYVDTDGRMFMMMAIMCSRFIFGLVLPFVVTCYNSLRKNKDDSLVIRPVAVGYFLCWTPLLFLSLLQVHAGEYNGVITHIMSPATALSVSYSCISPIIIFWLGKKEQWWESTVVV</sequence>
<protein>
    <submittedName>
        <fullName evidence="1">Uncharacterized protein</fullName>
    </submittedName>
</protein>
<accession>A0ACC2FQP5</accession>
<keyword evidence="2" id="KW-1185">Reference proteome</keyword>
<name>A0ACC2FQP5_DALPE</name>